<dbReference type="InParanoid" id="B4LET5"/>
<evidence type="ECO:0000313" key="3">
    <source>
        <dbReference type="EMBL" id="EDW70192.2"/>
    </source>
</evidence>
<feature type="transmembrane region" description="Helical" evidence="2">
    <location>
        <begin position="37"/>
        <end position="61"/>
    </location>
</feature>
<dbReference type="Proteomes" id="UP000008792">
    <property type="component" value="Unassembled WGS sequence"/>
</dbReference>
<sequence length="214" mass="24374">MQLEKDSLLYCAYAIAVFDLLCGVLFAALSLCKFFTHLSWLTIFAVCFGLFWLTLIGLLFTGIYRRKSDLVRYWLIFSCGGIFVETCLIIYAFLSESTFQIGLASNSLVLCLGLFVETIFAFIIYQFYQVVAKCNPCAQQTPPCECPHPQPPPSPKPKPKPKPEPQPCPASTHKSSHSYRCHILQTRDYNSPYTCGPKRAVYKPFKLDERRSQR</sequence>
<evidence type="ECO:0000256" key="2">
    <source>
        <dbReference type="SAM" id="Phobius"/>
    </source>
</evidence>
<dbReference type="InterPro" id="IPR031720">
    <property type="entry name" value="DUF4728"/>
</dbReference>
<proteinExistence type="predicted"/>
<dbReference type="Pfam" id="PF15860">
    <property type="entry name" value="DUF4728"/>
    <property type="match status" value="1"/>
</dbReference>
<feature type="transmembrane region" description="Helical" evidence="2">
    <location>
        <begin position="106"/>
        <end position="125"/>
    </location>
</feature>
<dbReference type="EMBL" id="CH940647">
    <property type="protein sequence ID" value="EDW70192.2"/>
    <property type="molecule type" value="Genomic_DNA"/>
</dbReference>
<keyword evidence="2" id="KW-0812">Transmembrane</keyword>
<dbReference type="AlphaFoldDB" id="B4LET5"/>
<organism evidence="3 4">
    <name type="scientific">Drosophila virilis</name>
    <name type="common">Fruit fly</name>
    <dbReference type="NCBI Taxonomy" id="7244"/>
    <lineage>
        <taxon>Eukaryota</taxon>
        <taxon>Metazoa</taxon>
        <taxon>Ecdysozoa</taxon>
        <taxon>Arthropoda</taxon>
        <taxon>Hexapoda</taxon>
        <taxon>Insecta</taxon>
        <taxon>Pterygota</taxon>
        <taxon>Neoptera</taxon>
        <taxon>Endopterygota</taxon>
        <taxon>Diptera</taxon>
        <taxon>Brachycera</taxon>
        <taxon>Muscomorpha</taxon>
        <taxon>Ephydroidea</taxon>
        <taxon>Drosophilidae</taxon>
        <taxon>Drosophila</taxon>
    </lineage>
</organism>
<keyword evidence="2" id="KW-1133">Transmembrane helix</keyword>
<name>B4LET5_DROVI</name>
<dbReference type="eggNOG" id="ENOG502T9B4">
    <property type="taxonomic scope" value="Eukaryota"/>
</dbReference>
<keyword evidence="2" id="KW-0472">Membrane</keyword>
<reference evidence="3 4" key="1">
    <citation type="journal article" date="2007" name="Nature">
        <title>Evolution of genes and genomes on the Drosophila phylogeny.</title>
        <authorList>
            <consortium name="Drosophila 12 Genomes Consortium"/>
            <person name="Clark A.G."/>
            <person name="Eisen M.B."/>
            <person name="Smith D.R."/>
            <person name="Bergman C.M."/>
            <person name="Oliver B."/>
            <person name="Markow T.A."/>
            <person name="Kaufman T.C."/>
            <person name="Kellis M."/>
            <person name="Gelbart W."/>
            <person name="Iyer V.N."/>
            <person name="Pollard D.A."/>
            <person name="Sackton T.B."/>
            <person name="Larracuente A.M."/>
            <person name="Singh N.D."/>
            <person name="Abad J.P."/>
            <person name="Abt D.N."/>
            <person name="Adryan B."/>
            <person name="Aguade M."/>
            <person name="Akashi H."/>
            <person name="Anderson W.W."/>
            <person name="Aquadro C.F."/>
            <person name="Ardell D.H."/>
            <person name="Arguello R."/>
            <person name="Artieri C.G."/>
            <person name="Barbash D.A."/>
            <person name="Barker D."/>
            <person name="Barsanti P."/>
            <person name="Batterham P."/>
            <person name="Batzoglou S."/>
            <person name="Begun D."/>
            <person name="Bhutkar A."/>
            <person name="Blanco E."/>
            <person name="Bosak S.A."/>
            <person name="Bradley R.K."/>
            <person name="Brand A.D."/>
            <person name="Brent M.R."/>
            <person name="Brooks A.N."/>
            <person name="Brown R.H."/>
            <person name="Butlin R.K."/>
            <person name="Caggese C."/>
            <person name="Calvi B.R."/>
            <person name="Bernardo de Carvalho A."/>
            <person name="Caspi A."/>
            <person name="Castrezana S."/>
            <person name="Celniker S.E."/>
            <person name="Chang J.L."/>
            <person name="Chapple C."/>
            <person name="Chatterji S."/>
            <person name="Chinwalla A."/>
            <person name="Civetta A."/>
            <person name="Clifton S.W."/>
            <person name="Comeron J.M."/>
            <person name="Costello J.C."/>
            <person name="Coyne J.A."/>
            <person name="Daub J."/>
            <person name="David R.G."/>
            <person name="Delcher A.L."/>
            <person name="Delehaunty K."/>
            <person name="Do C.B."/>
            <person name="Ebling H."/>
            <person name="Edwards K."/>
            <person name="Eickbush T."/>
            <person name="Evans J.D."/>
            <person name="Filipski A."/>
            <person name="Findeiss S."/>
            <person name="Freyhult E."/>
            <person name="Fulton L."/>
            <person name="Fulton R."/>
            <person name="Garcia A.C."/>
            <person name="Gardiner A."/>
            <person name="Garfield D.A."/>
            <person name="Garvin B.E."/>
            <person name="Gibson G."/>
            <person name="Gilbert D."/>
            <person name="Gnerre S."/>
            <person name="Godfrey J."/>
            <person name="Good R."/>
            <person name="Gotea V."/>
            <person name="Gravely B."/>
            <person name="Greenberg A.J."/>
            <person name="Griffiths-Jones S."/>
            <person name="Gross S."/>
            <person name="Guigo R."/>
            <person name="Gustafson E.A."/>
            <person name="Haerty W."/>
            <person name="Hahn M.W."/>
            <person name="Halligan D.L."/>
            <person name="Halpern A.L."/>
            <person name="Halter G.M."/>
            <person name="Han M.V."/>
            <person name="Heger A."/>
            <person name="Hillier L."/>
            <person name="Hinrichs A.S."/>
            <person name="Holmes I."/>
            <person name="Hoskins R.A."/>
            <person name="Hubisz M.J."/>
            <person name="Hultmark D."/>
            <person name="Huntley M.A."/>
            <person name="Jaffe D.B."/>
            <person name="Jagadeeshan S."/>
            <person name="Jeck W.R."/>
            <person name="Johnson J."/>
            <person name="Jones C.D."/>
            <person name="Jordan W.C."/>
            <person name="Karpen G.H."/>
            <person name="Kataoka E."/>
            <person name="Keightley P.D."/>
            <person name="Kheradpour P."/>
            <person name="Kirkness E.F."/>
            <person name="Koerich L.B."/>
            <person name="Kristiansen K."/>
            <person name="Kudrna D."/>
            <person name="Kulathinal R.J."/>
            <person name="Kumar S."/>
            <person name="Kwok R."/>
            <person name="Lander E."/>
            <person name="Langley C.H."/>
            <person name="Lapoint R."/>
            <person name="Lazzaro B.P."/>
            <person name="Lee S.J."/>
            <person name="Levesque L."/>
            <person name="Li R."/>
            <person name="Lin C.F."/>
            <person name="Lin M.F."/>
            <person name="Lindblad-Toh K."/>
            <person name="Llopart A."/>
            <person name="Long M."/>
            <person name="Low L."/>
            <person name="Lozovsky E."/>
            <person name="Lu J."/>
            <person name="Luo M."/>
            <person name="Machado C.A."/>
            <person name="Makalowski W."/>
            <person name="Marzo M."/>
            <person name="Matsuda M."/>
            <person name="Matzkin L."/>
            <person name="McAllister B."/>
            <person name="McBride C.S."/>
            <person name="McKernan B."/>
            <person name="McKernan K."/>
            <person name="Mendez-Lago M."/>
            <person name="Minx P."/>
            <person name="Mollenhauer M.U."/>
            <person name="Montooth K."/>
            <person name="Mount S.M."/>
            <person name="Mu X."/>
            <person name="Myers E."/>
            <person name="Negre B."/>
            <person name="Newfeld S."/>
            <person name="Nielsen R."/>
            <person name="Noor M.A."/>
            <person name="O'Grady P."/>
            <person name="Pachter L."/>
            <person name="Papaceit M."/>
            <person name="Parisi M.J."/>
            <person name="Parisi M."/>
            <person name="Parts L."/>
            <person name="Pedersen J.S."/>
            <person name="Pesole G."/>
            <person name="Phillippy A.M."/>
            <person name="Ponting C.P."/>
            <person name="Pop M."/>
            <person name="Porcelli D."/>
            <person name="Powell J.R."/>
            <person name="Prohaska S."/>
            <person name="Pruitt K."/>
            <person name="Puig M."/>
            <person name="Quesneville H."/>
            <person name="Ram K.R."/>
            <person name="Rand D."/>
            <person name="Rasmussen M.D."/>
            <person name="Reed L.K."/>
            <person name="Reenan R."/>
            <person name="Reily A."/>
            <person name="Remington K.A."/>
            <person name="Rieger T.T."/>
            <person name="Ritchie M.G."/>
            <person name="Robin C."/>
            <person name="Rogers Y.H."/>
            <person name="Rohde C."/>
            <person name="Rozas J."/>
            <person name="Rubenfield M.J."/>
            <person name="Ruiz A."/>
            <person name="Russo S."/>
            <person name="Salzberg S.L."/>
            <person name="Sanchez-Gracia A."/>
            <person name="Saranga D.J."/>
            <person name="Sato H."/>
            <person name="Schaeffer S.W."/>
            <person name="Schatz M.C."/>
            <person name="Schlenke T."/>
            <person name="Schwartz R."/>
            <person name="Segarra C."/>
            <person name="Singh R.S."/>
            <person name="Sirot L."/>
            <person name="Sirota M."/>
            <person name="Sisneros N.B."/>
            <person name="Smith C.D."/>
            <person name="Smith T.F."/>
            <person name="Spieth J."/>
            <person name="Stage D.E."/>
            <person name="Stark A."/>
            <person name="Stephan W."/>
            <person name="Strausberg R.L."/>
            <person name="Strempel S."/>
            <person name="Sturgill D."/>
            <person name="Sutton G."/>
            <person name="Sutton G.G."/>
            <person name="Tao W."/>
            <person name="Teichmann S."/>
            <person name="Tobari Y.N."/>
            <person name="Tomimura Y."/>
            <person name="Tsolas J.M."/>
            <person name="Valente V.L."/>
            <person name="Venter E."/>
            <person name="Venter J.C."/>
            <person name="Vicario S."/>
            <person name="Vieira F.G."/>
            <person name="Vilella A.J."/>
            <person name="Villasante A."/>
            <person name="Walenz B."/>
            <person name="Wang J."/>
            <person name="Wasserman M."/>
            <person name="Watts T."/>
            <person name="Wilson D."/>
            <person name="Wilson R.K."/>
            <person name="Wing R.A."/>
            <person name="Wolfner M.F."/>
            <person name="Wong A."/>
            <person name="Wong G.K."/>
            <person name="Wu C.I."/>
            <person name="Wu G."/>
            <person name="Yamamoto D."/>
            <person name="Yang H.P."/>
            <person name="Yang S.P."/>
            <person name="Yorke J.A."/>
            <person name="Yoshida K."/>
            <person name="Zdobnov E."/>
            <person name="Zhang P."/>
            <person name="Zhang Y."/>
            <person name="Zimin A.V."/>
            <person name="Baldwin J."/>
            <person name="Abdouelleil A."/>
            <person name="Abdulkadir J."/>
            <person name="Abebe A."/>
            <person name="Abera B."/>
            <person name="Abreu J."/>
            <person name="Acer S.C."/>
            <person name="Aftuck L."/>
            <person name="Alexander A."/>
            <person name="An P."/>
            <person name="Anderson E."/>
            <person name="Anderson S."/>
            <person name="Arachi H."/>
            <person name="Azer M."/>
            <person name="Bachantsang P."/>
            <person name="Barry A."/>
            <person name="Bayul T."/>
            <person name="Berlin A."/>
            <person name="Bessette D."/>
            <person name="Bloom T."/>
            <person name="Blye J."/>
            <person name="Boguslavskiy L."/>
            <person name="Bonnet C."/>
            <person name="Boukhgalter B."/>
            <person name="Bourzgui I."/>
            <person name="Brown A."/>
            <person name="Cahill P."/>
            <person name="Channer S."/>
            <person name="Cheshatsang Y."/>
            <person name="Chuda L."/>
            <person name="Citroen M."/>
            <person name="Collymore A."/>
            <person name="Cooke P."/>
            <person name="Costello M."/>
            <person name="D'Aco K."/>
            <person name="Daza R."/>
            <person name="De Haan G."/>
            <person name="DeGray S."/>
            <person name="DeMaso C."/>
            <person name="Dhargay N."/>
            <person name="Dooley K."/>
            <person name="Dooley E."/>
            <person name="Doricent M."/>
            <person name="Dorje P."/>
            <person name="Dorjee K."/>
            <person name="Dupes A."/>
            <person name="Elong R."/>
            <person name="Falk J."/>
            <person name="Farina A."/>
            <person name="Faro S."/>
            <person name="Ferguson D."/>
            <person name="Fisher S."/>
            <person name="Foley C.D."/>
            <person name="Franke A."/>
            <person name="Friedrich D."/>
            <person name="Gadbois L."/>
            <person name="Gearin G."/>
            <person name="Gearin C.R."/>
            <person name="Giannoukos G."/>
            <person name="Goode T."/>
            <person name="Graham J."/>
            <person name="Grandbois E."/>
            <person name="Grewal S."/>
            <person name="Gyaltsen K."/>
            <person name="Hafez N."/>
            <person name="Hagos B."/>
            <person name="Hall J."/>
            <person name="Henson C."/>
            <person name="Hollinger A."/>
            <person name="Honan T."/>
            <person name="Huard M.D."/>
            <person name="Hughes L."/>
            <person name="Hurhula B."/>
            <person name="Husby M.E."/>
            <person name="Kamat A."/>
            <person name="Kanga B."/>
            <person name="Kashin S."/>
            <person name="Khazanovich D."/>
            <person name="Kisner P."/>
            <person name="Lance K."/>
            <person name="Lara M."/>
            <person name="Lee W."/>
            <person name="Lennon N."/>
            <person name="Letendre F."/>
            <person name="LeVine R."/>
            <person name="Lipovsky A."/>
            <person name="Liu X."/>
            <person name="Liu J."/>
            <person name="Liu S."/>
            <person name="Lokyitsang T."/>
            <person name="Lokyitsang Y."/>
            <person name="Lubonja R."/>
            <person name="Lui A."/>
            <person name="MacDonald P."/>
            <person name="Magnisalis V."/>
            <person name="Maru K."/>
            <person name="Matthews C."/>
            <person name="McCusker W."/>
            <person name="McDonough S."/>
            <person name="Mehta T."/>
            <person name="Meldrim J."/>
            <person name="Meneus L."/>
            <person name="Mihai O."/>
            <person name="Mihalev A."/>
            <person name="Mihova T."/>
            <person name="Mittelman R."/>
            <person name="Mlenga V."/>
            <person name="Montmayeur A."/>
            <person name="Mulrain L."/>
            <person name="Navidi A."/>
            <person name="Naylor J."/>
            <person name="Negash T."/>
            <person name="Nguyen T."/>
            <person name="Nguyen N."/>
            <person name="Nicol R."/>
            <person name="Norbu C."/>
            <person name="Norbu N."/>
            <person name="Novod N."/>
            <person name="O'Neill B."/>
            <person name="Osman S."/>
            <person name="Markiewicz E."/>
            <person name="Oyono O.L."/>
            <person name="Patti C."/>
            <person name="Phunkhang P."/>
            <person name="Pierre F."/>
            <person name="Priest M."/>
            <person name="Raghuraman S."/>
            <person name="Rege F."/>
            <person name="Reyes R."/>
            <person name="Rise C."/>
            <person name="Rogov P."/>
            <person name="Ross K."/>
            <person name="Ryan E."/>
            <person name="Settipalli S."/>
            <person name="Shea T."/>
            <person name="Sherpa N."/>
            <person name="Shi L."/>
            <person name="Shih D."/>
            <person name="Sparrow T."/>
            <person name="Spaulding J."/>
            <person name="Stalker J."/>
            <person name="Stange-Thomann N."/>
            <person name="Stavropoulos S."/>
            <person name="Stone C."/>
            <person name="Strader C."/>
            <person name="Tesfaye S."/>
            <person name="Thomson T."/>
            <person name="Thoulutsang Y."/>
            <person name="Thoulutsang D."/>
            <person name="Topham K."/>
            <person name="Topping I."/>
            <person name="Tsamla T."/>
            <person name="Vassiliev H."/>
            <person name="Vo A."/>
            <person name="Wangchuk T."/>
            <person name="Wangdi T."/>
            <person name="Weiand M."/>
            <person name="Wilkinson J."/>
            <person name="Wilson A."/>
            <person name="Yadav S."/>
            <person name="Young G."/>
            <person name="Yu Q."/>
            <person name="Zembek L."/>
            <person name="Zhong D."/>
            <person name="Zimmer A."/>
            <person name="Zwirko Z."/>
            <person name="Jaffe D.B."/>
            <person name="Alvarez P."/>
            <person name="Brockman W."/>
            <person name="Butler J."/>
            <person name="Chin C."/>
            <person name="Gnerre S."/>
            <person name="Grabherr M."/>
            <person name="Kleber M."/>
            <person name="Mauceli E."/>
            <person name="MacCallum I."/>
        </authorList>
    </citation>
    <scope>NUCLEOTIDE SEQUENCE [LARGE SCALE GENOMIC DNA]</scope>
    <source>
        <strain evidence="4">Tucson 15010-1051.87</strain>
    </source>
</reference>
<feature type="region of interest" description="Disordered" evidence="1">
    <location>
        <begin position="148"/>
        <end position="179"/>
    </location>
</feature>
<feature type="transmembrane region" description="Helical" evidence="2">
    <location>
        <begin position="73"/>
        <end position="94"/>
    </location>
</feature>
<keyword evidence="4" id="KW-1185">Reference proteome</keyword>
<gene>
    <name evidence="3" type="primary">Dvir\GJ11701</name>
    <name evidence="3" type="ORF">Dvir_GJ11701</name>
</gene>
<evidence type="ECO:0000256" key="1">
    <source>
        <dbReference type="SAM" id="MobiDB-lite"/>
    </source>
</evidence>
<dbReference type="OrthoDB" id="7857893at2759"/>
<dbReference type="HOGENOM" id="CLU_676649_0_0_1"/>
<evidence type="ECO:0000313" key="4">
    <source>
        <dbReference type="Proteomes" id="UP000008792"/>
    </source>
</evidence>
<dbReference type="KEGG" id="dvi:6623953"/>
<feature type="transmembrane region" description="Helical" evidence="2">
    <location>
        <begin position="7"/>
        <end position="31"/>
    </location>
</feature>
<accession>B4LET5</accession>
<protein>
    <submittedName>
        <fullName evidence="3">Uncharacterized protein</fullName>
    </submittedName>
</protein>